<dbReference type="Ensembl" id="ENSLBET00000035456.1">
    <property type="protein sequence ID" value="ENSLBEP00000033980.1"/>
    <property type="gene ID" value="ENSLBEG00000025580.1"/>
</dbReference>
<protein>
    <submittedName>
        <fullName evidence="1">Ciliary associated calcium binding coiled-coil 1</fullName>
    </submittedName>
</protein>
<evidence type="ECO:0000313" key="2">
    <source>
        <dbReference type="Proteomes" id="UP000261660"/>
    </source>
</evidence>
<reference evidence="1" key="2">
    <citation type="submission" date="2025-09" db="UniProtKB">
        <authorList>
            <consortium name="Ensembl"/>
        </authorList>
    </citation>
    <scope>IDENTIFICATION</scope>
</reference>
<evidence type="ECO:0000313" key="1">
    <source>
        <dbReference type="Ensembl" id="ENSLBEP00000033980.1"/>
    </source>
</evidence>
<dbReference type="PANTHER" id="PTHR28457">
    <property type="entry name" value="COILED-COIL DOMAIN-CONTAINING PROTEIN 189"/>
    <property type="match status" value="1"/>
</dbReference>
<keyword evidence="2" id="KW-1185">Reference proteome</keyword>
<dbReference type="AlphaFoldDB" id="A0A3Q3NHP1"/>
<accession>A0A3Q3NHP1</accession>
<dbReference type="STRING" id="56723.ENSLBEP00000033980"/>
<dbReference type="InterPro" id="IPR032727">
    <property type="entry name" value="CLAMP"/>
</dbReference>
<dbReference type="OrthoDB" id="2126027at2759"/>
<dbReference type="GeneTree" id="ENSGT00940000165236"/>
<organism evidence="1 2">
    <name type="scientific">Labrus bergylta</name>
    <name type="common">ballan wrasse</name>
    <dbReference type="NCBI Taxonomy" id="56723"/>
    <lineage>
        <taxon>Eukaryota</taxon>
        <taxon>Metazoa</taxon>
        <taxon>Chordata</taxon>
        <taxon>Craniata</taxon>
        <taxon>Vertebrata</taxon>
        <taxon>Euteleostomi</taxon>
        <taxon>Actinopterygii</taxon>
        <taxon>Neopterygii</taxon>
        <taxon>Teleostei</taxon>
        <taxon>Neoteleostei</taxon>
        <taxon>Acanthomorphata</taxon>
        <taxon>Eupercaria</taxon>
        <taxon>Labriformes</taxon>
        <taxon>Labridae</taxon>
        <taxon>Labrus</taxon>
    </lineage>
</organism>
<dbReference type="Pfam" id="PF14769">
    <property type="entry name" value="CLAMP"/>
    <property type="match status" value="1"/>
</dbReference>
<dbReference type="InParanoid" id="A0A3Q3NHP1"/>
<sequence length="195" mass="22571">MSAAESEREKKREEKDTNLQGPLTQQLISELVNKTDDQLTTELSHILGFTNHRLCLKEASLLDFYICGFSWMKQMKFSERQMSFVVNLLHLMVSNIRDKQMDLVQNLMVFIESLAHQCSTSDEETSVLNTEEVFTLIGYLKNSLFQKYNIYQHLLRSNRDELLTGAQRDVEVFGCQSICSLEEGLSAHLFHLKLQ</sequence>
<dbReference type="Proteomes" id="UP000261660">
    <property type="component" value="Unplaced"/>
</dbReference>
<proteinExistence type="predicted"/>
<reference evidence="1" key="1">
    <citation type="submission" date="2025-08" db="UniProtKB">
        <authorList>
            <consortium name="Ensembl"/>
        </authorList>
    </citation>
    <scope>IDENTIFICATION</scope>
</reference>
<dbReference type="PANTHER" id="PTHR28457:SF3">
    <property type="entry name" value="CILIARY-ASSOCIATED CALCIUM-BINDING COILED-COIL PROTEIN 1"/>
    <property type="match status" value="1"/>
</dbReference>
<name>A0A3Q3NHP1_9LABR</name>